<name>A0A2M6YVD7_9BACT</name>
<dbReference type="SUPFAM" id="SSF53474">
    <property type="entry name" value="alpha/beta-Hydrolases"/>
    <property type="match status" value="1"/>
</dbReference>
<dbReference type="Pfam" id="PF06821">
    <property type="entry name" value="Ser_hydrolase"/>
    <property type="match status" value="1"/>
</dbReference>
<gene>
    <name evidence="1" type="ORF">COT02_00750</name>
</gene>
<organism evidence="1 2">
    <name type="scientific">Candidatus Roizmanbacteria bacterium CG07_land_8_20_14_0_80_34_15</name>
    <dbReference type="NCBI Taxonomy" id="1974849"/>
    <lineage>
        <taxon>Bacteria</taxon>
        <taxon>Candidatus Roizmaniibacteriota</taxon>
    </lineage>
</organism>
<dbReference type="Proteomes" id="UP000230184">
    <property type="component" value="Unassembled WGS sequence"/>
</dbReference>
<dbReference type="GO" id="GO:0016787">
    <property type="term" value="F:hydrolase activity"/>
    <property type="evidence" value="ECO:0007669"/>
    <property type="project" value="InterPro"/>
</dbReference>
<evidence type="ECO:0000313" key="1">
    <source>
        <dbReference type="EMBL" id="PIU37445.1"/>
    </source>
</evidence>
<comment type="caution">
    <text evidence="1">The sequence shown here is derived from an EMBL/GenBank/DDBJ whole genome shotgun (WGS) entry which is preliminary data.</text>
</comment>
<sequence>MRNIFIIHGSYGSPQENWFPWLKKELSKLGHRVFVPQFPIPPPEKRDSAYGGHNLSDWLKSLDDYKKYIDEDTIIIAHSRGCVFTYRFLEKLKKPVSSIFLVAPWINFIWYPKGWKKTNSFHKKPFDWKKIKKGAKYFEVFQSDNDPVKIPISEGKIIAKNLDTKFNLVKNAGHFSAYYDKKFVEFPLLLKTVSNHIRK</sequence>
<accession>A0A2M6YVD7</accession>
<reference evidence="2" key="1">
    <citation type="submission" date="2017-09" db="EMBL/GenBank/DDBJ databases">
        <title>Depth-based differentiation of microbial function through sediment-hosted aquifers and enrichment of novel symbionts in the deep terrestrial subsurface.</title>
        <authorList>
            <person name="Probst A.J."/>
            <person name="Ladd B."/>
            <person name="Jarett J.K."/>
            <person name="Geller-Mcgrath D.E."/>
            <person name="Sieber C.M.K."/>
            <person name="Emerson J.B."/>
            <person name="Anantharaman K."/>
            <person name="Thomas B.C."/>
            <person name="Malmstrom R."/>
            <person name="Stieglmeier M."/>
            <person name="Klingl A."/>
            <person name="Woyke T."/>
            <person name="Ryan C.M."/>
            <person name="Banfield J.F."/>
        </authorList>
    </citation>
    <scope>NUCLEOTIDE SEQUENCE [LARGE SCALE GENOMIC DNA]</scope>
</reference>
<dbReference type="Gene3D" id="3.40.50.1820">
    <property type="entry name" value="alpha/beta hydrolase"/>
    <property type="match status" value="1"/>
</dbReference>
<dbReference type="AlphaFoldDB" id="A0A2M6YVD7"/>
<evidence type="ECO:0008006" key="3">
    <source>
        <dbReference type="Google" id="ProtNLM"/>
    </source>
</evidence>
<evidence type="ECO:0000313" key="2">
    <source>
        <dbReference type="Proteomes" id="UP000230184"/>
    </source>
</evidence>
<dbReference type="InterPro" id="IPR010662">
    <property type="entry name" value="RBBP9/YdeN"/>
</dbReference>
<dbReference type="PANTHER" id="PTHR15394:SF3">
    <property type="entry name" value="SERINE HYDROLASE RBBP9"/>
    <property type="match status" value="1"/>
</dbReference>
<dbReference type="InterPro" id="IPR029058">
    <property type="entry name" value="AB_hydrolase_fold"/>
</dbReference>
<dbReference type="PANTHER" id="PTHR15394">
    <property type="entry name" value="SERINE HYDROLASE RBBP9"/>
    <property type="match status" value="1"/>
</dbReference>
<protein>
    <recommendedName>
        <fullName evidence="3">Serine hydrolase family protein</fullName>
    </recommendedName>
</protein>
<dbReference type="EMBL" id="PEWY01000018">
    <property type="protein sequence ID" value="PIU37445.1"/>
    <property type="molecule type" value="Genomic_DNA"/>
</dbReference>
<proteinExistence type="predicted"/>